<dbReference type="InterPro" id="IPR009057">
    <property type="entry name" value="Homeodomain-like_sf"/>
</dbReference>
<reference evidence="6 7" key="1">
    <citation type="submission" date="2021-01" db="EMBL/GenBank/DDBJ databases">
        <title>WGS of actinomycetes isolated from Thailand.</title>
        <authorList>
            <person name="Thawai C."/>
        </authorList>
    </citation>
    <scope>NUCLEOTIDE SEQUENCE [LARGE SCALE GENOMIC DNA]</scope>
    <source>
        <strain evidence="6 7">LPG 2</strain>
    </source>
</reference>
<dbReference type="Proteomes" id="UP000602198">
    <property type="component" value="Unassembled WGS sequence"/>
</dbReference>
<gene>
    <name evidence="6" type="ORF">JK358_37030</name>
</gene>
<accession>A0ABS1MH70</accession>
<evidence type="ECO:0000313" key="7">
    <source>
        <dbReference type="Proteomes" id="UP000602198"/>
    </source>
</evidence>
<comment type="caution">
    <text evidence="6">The sequence shown here is derived from an EMBL/GenBank/DDBJ whole genome shotgun (WGS) entry which is preliminary data.</text>
</comment>
<dbReference type="PANTHER" id="PTHR30055:SF151">
    <property type="entry name" value="TRANSCRIPTIONAL REGULATORY PROTEIN"/>
    <property type="match status" value="1"/>
</dbReference>
<dbReference type="SUPFAM" id="SSF48498">
    <property type="entry name" value="Tetracyclin repressor-like, C-terminal domain"/>
    <property type="match status" value="1"/>
</dbReference>
<feature type="DNA-binding region" description="H-T-H motif" evidence="4">
    <location>
        <begin position="50"/>
        <end position="69"/>
    </location>
</feature>
<dbReference type="SUPFAM" id="SSF46689">
    <property type="entry name" value="Homeodomain-like"/>
    <property type="match status" value="1"/>
</dbReference>
<dbReference type="EMBL" id="JAERRJ010000022">
    <property type="protein sequence ID" value="MBL1080015.1"/>
    <property type="molecule type" value="Genomic_DNA"/>
</dbReference>
<dbReference type="Pfam" id="PF00440">
    <property type="entry name" value="TetR_N"/>
    <property type="match status" value="1"/>
</dbReference>
<dbReference type="PROSITE" id="PS50977">
    <property type="entry name" value="HTH_TETR_2"/>
    <property type="match status" value="1"/>
</dbReference>
<evidence type="ECO:0000313" key="6">
    <source>
        <dbReference type="EMBL" id="MBL1080015.1"/>
    </source>
</evidence>
<dbReference type="Pfam" id="PF02909">
    <property type="entry name" value="TetR_C_1"/>
    <property type="match status" value="1"/>
</dbReference>
<dbReference type="PANTHER" id="PTHR30055">
    <property type="entry name" value="HTH-TYPE TRANSCRIPTIONAL REGULATOR RUTR"/>
    <property type="match status" value="1"/>
</dbReference>
<keyword evidence="2 4" id="KW-0238">DNA-binding</keyword>
<dbReference type="RefSeq" id="WP_201958102.1">
    <property type="nucleotide sequence ID" value="NZ_JAERRJ010000022.1"/>
</dbReference>
<dbReference type="InterPro" id="IPR001647">
    <property type="entry name" value="HTH_TetR"/>
</dbReference>
<sequence length="269" mass="28651">MTDHTMPDHLARLWRLPLGSHLGRRAALDVDRIVGTAVELADRDGLSGATLPKIAAALDVTPMSLYRHIGSKDELTDLMVDAATGPPPEALGDDRKGVPELDAAASSVKSTAGEPLWRSALGFWARTQLTAHRRHPWLIQLPVSGPPRGPNALAWMDAGLRALRDTQLDWPAKIGVITLVGGYVRQAFTLERQLEQAWAAAHLDEAGALRAYTADLSALVTPDRFPDAAALFASGIFTSPEIAAAPPDADFHYGLSLILDGVAAAIAAQ</sequence>
<keyword evidence="7" id="KW-1185">Reference proteome</keyword>
<evidence type="ECO:0000256" key="4">
    <source>
        <dbReference type="PROSITE-ProRule" id="PRU00335"/>
    </source>
</evidence>
<organism evidence="6 7">
    <name type="scientific">Nocardia acididurans</name>
    <dbReference type="NCBI Taxonomy" id="2802282"/>
    <lineage>
        <taxon>Bacteria</taxon>
        <taxon>Bacillati</taxon>
        <taxon>Actinomycetota</taxon>
        <taxon>Actinomycetes</taxon>
        <taxon>Mycobacteriales</taxon>
        <taxon>Nocardiaceae</taxon>
        <taxon>Nocardia</taxon>
    </lineage>
</organism>
<evidence type="ECO:0000256" key="3">
    <source>
        <dbReference type="ARBA" id="ARBA00023163"/>
    </source>
</evidence>
<evidence type="ECO:0000256" key="1">
    <source>
        <dbReference type="ARBA" id="ARBA00023015"/>
    </source>
</evidence>
<dbReference type="InterPro" id="IPR050109">
    <property type="entry name" value="HTH-type_TetR-like_transc_reg"/>
</dbReference>
<evidence type="ECO:0000259" key="5">
    <source>
        <dbReference type="PROSITE" id="PS50977"/>
    </source>
</evidence>
<keyword evidence="3" id="KW-0804">Transcription</keyword>
<evidence type="ECO:0000256" key="2">
    <source>
        <dbReference type="ARBA" id="ARBA00023125"/>
    </source>
</evidence>
<feature type="domain" description="HTH tetR-type" evidence="5">
    <location>
        <begin position="27"/>
        <end position="87"/>
    </location>
</feature>
<dbReference type="InterPro" id="IPR004111">
    <property type="entry name" value="Repressor_TetR_C"/>
</dbReference>
<keyword evidence="1" id="KW-0805">Transcription regulation</keyword>
<name>A0ABS1MH70_9NOCA</name>
<protein>
    <submittedName>
        <fullName evidence="6">TetR/AcrR family transcriptional regulator C-terminal domain-containing protein</fullName>
    </submittedName>
</protein>
<proteinExistence type="predicted"/>
<dbReference type="Gene3D" id="1.10.10.60">
    <property type="entry name" value="Homeodomain-like"/>
    <property type="match status" value="1"/>
</dbReference>
<dbReference type="Gene3D" id="1.10.357.10">
    <property type="entry name" value="Tetracycline Repressor, domain 2"/>
    <property type="match status" value="1"/>
</dbReference>
<dbReference type="InterPro" id="IPR036271">
    <property type="entry name" value="Tet_transcr_reg_TetR-rel_C_sf"/>
</dbReference>